<protein>
    <submittedName>
        <fullName evidence="1">Uncharacterized protein</fullName>
    </submittedName>
</protein>
<keyword evidence="2" id="KW-1185">Reference proteome</keyword>
<name>A0ACC2RH75_9FUNG</name>
<gene>
    <name evidence="1" type="ORF">DSO57_1025123</name>
</gene>
<comment type="caution">
    <text evidence="1">The sequence shown here is derived from an EMBL/GenBank/DDBJ whole genome shotgun (WGS) entry which is preliminary data.</text>
</comment>
<sequence>MLGLEAKALLPSIVNEDIDSAEVFYSSLDNFFSIFDRVIIGNCSSASSANFFNNLISCSTTVPRAITTAS</sequence>
<dbReference type="EMBL" id="QTSX02007239">
    <property type="protein sequence ID" value="KAJ9049388.1"/>
    <property type="molecule type" value="Genomic_DNA"/>
</dbReference>
<evidence type="ECO:0000313" key="2">
    <source>
        <dbReference type="Proteomes" id="UP001165960"/>
    </source>
</evidence>
<dbReference type="Proteomes" id="UP001165960">
    <property type="component" value="Unassembled WGS sequence"/>
</dbReference>
<proteinExistence type="predicted"/>
<evidence type="ECO:0000313" key="1">
    <source>
        <dbReference type="EMBL" id="KAJ9049388.1"/>
    </source>
</evidence>
<organism evidence="1 2">
    <name type="scientific">Entomophthora muscae</name>
    <dbReference type="NCBI Taxonomy" id="34485"/>
    <lineage>
        <taxon>Eukaryota</taxon>
        <taxon>Fungi</taxon>
        <taxon>Fungi incertae sedis</taxon>
        <taxon>Zoopagomycota</taxon>
        <taxon>Entomophthoromycotina</taxon>
        <taxon>Entomophthoromycetes</taxon>
        <taxon>Entomophthorales</taxon>
        <taxon>Entomophthoraceae</taxon>
        <taxon>Entomophthora</taxon>
    </lineage>
</organism>
<reference evidence="1" key="1">
    <citation type="submission" date="2022-04" db="EMBL/GenBank/DDBJ databases">
        <title>Genome of the entomopathogenic fungus Entomophthora muscae.</title>
        <authorList>
            <person name="Elya C."/>
            <person name="Lovett B.R."/>
            <person name="Lee E."/>
            <person name="Macias A.M."/>
            <person name="Hajek A.E."/>
            <person name="De Bivort B.L."/>
            <person name="Kasson M.T."/>
            <person name="De Fine Licht H.H."/>
            <person name="Stajich J.E."/>
        </authorList>
    </citation>
    <scope>NUCLEOTIDE SEQUENCE</scope>
    <source>
        <strain evidence="1">Berkeley</strain>
    </source>
</reference>
<accession>A0ACC2RH75</accession>